<feature type="signal peptide" evidence="2">
    <location>
        <begin position="1"/>
        <end position="22"/>
    </location>
</feature>
<sequence>MKWLLSVVALVACLLLTPAVHAGEKAKPNIVLIFTDDISARELPIYGSSKWSLPKTGKDTSDTQFRADTPVLDRMANEGLWATNAWSNTVCSPTRAMMMTGRYASIHKWWNNGDLGKSPDGNWVWPLYESSPWQLGHAARDAGYVSIWAGKTQMKQVDHRKFAFDEGVFTPGSYLYPDNPHTDFKLVKKKGGDKKDQINLDTGKTVQSYSQPSWYWKPSVALLNHPSAPEPGGEKEQITWWPHTPEAQAEYGLHTYGPDVELDFIFDFMDRAVADDKPFFVYHCSHLGHDGFDFLHPEAGNKLPGTPVIEWDGSAYTRTEPKITGDNGVYDTHGTVTGPGMYSHVEYLDYQTWLYLQKLEELGQLDNTLVIFTSDNGTWGYGKHSHDRQKGTHVPFIVYAPGLGLTKQGKQDVLLTLADMLPTLAEVMGVEPPEGYELHGESFWSFLTTDQADHRDWVYSYKGALQLIRGKHVLKDGYDKWWDVSEIPDDLISFPQIKDWSKVSDAHRAERDLFVNDIMPRYDNHATERDAPRNP</sequence>
<dbReference type="GO" id="GO:0004065">
    <property type="term" value="F:arylsulfatase activity"/>
    <property type="evidence" value="ECO:0007669"/>
    <property type="project" value="TreeGrafter"/>
</dbReference>
<feature type="domain" description="Sulfatase N-terminal" evidence="3">
    <location>
        <begin position="28"/>
        <end position="430"/>
    </location>
</feature>
<keyword evidence="2" id="KW-0732">Signal</keyword>
<evidence type="ECO:0000256" key="2">
    <source>
        <dbReference type="SAM" id="SignalP"/>
    </source>
</evidence>
<keyword evidence="5" id="KW-1185">Reference proteome</keyword>
<dbReference type="AlphaFoldDB" id="A0A7X0LKG9"/>
<dbReference type="Gene3D" id="3.40.720.10">
    <property type="entry name" value="Alkaline Phosphatase, subunit A"/>
    <property type="match status" value="1"/>
</dbReference>
<dbReference type="PANTHER" id="PTHR42693:SF33">
    <property type="entry name" value="ARYLSULFATASE"/>
    <property type="match status" value="1"/>
</dbReference>
<gene>
    <name evidence="4" type="ORF">HNQ40_001645</name>
</gene>
<evidence type="ECO:0000313" key="5">
    <source>
        <dbReference type="Proteomes" id="UP000541810"/>
    </source>
</evidence>
<evidence type="ECO:0000313" key="4">
    <source>
        <dbReference type="EMBL" id="MBB6429839.1"/>
    </source>
</evidence>
<dbReference type="SUPFAM" id="SSF53649">
    <property type="entry name" value="Alkaline phosphatase-like"/>
    <property type="match status" value="1"/>
</dbReference>
<feature type="chain" id="PRO_5030607638" evidence="2">
    <location>
        <begin position="23"/>
        <end position="535"/>
    </location>
</feature>
<dbReference type="Proteomes" id="UP000541810">
    <property type="component" value="Unassembled WGS sequence"/>
</dbReference>
<dbReference type="InterPro" id="IPR017850">
    <property type="entry name" value="Alkaline_phosphatase_core_sf"/>
</dbReference>
<organism evidence="4 5">
    <name type="scientific">Algisphaera agarilytica</name>
    <dbReference type="NCBI Taxonomy" id="1385975"/>
    <lineage>
        <taxon>Bacteria</taxon>
        <taxon>Pseudomonadati</taxon>
        <taxon>Planctomycetota</taxon>
        <taxon>Phycisphaerae</taxon>
        <taxon>Phycisphaerales</taxon>
        <taxon>Phycisphaeraceae</taxon>
        <taxon>Algisphaera</taxon>
    </lineage>
</organism>
<protein>
    <submittedName>
        <fullName evidence="4">Arylsulfatase A-like enzyme</fullName>
    </submittedName>
</protein>
<proteinExistence type="inferred from homology"/>
<dbReference type="InterPro" id="IPR000917">
    <property type="entry name" value="Sulfatase_N"/>
</dbReference>
<dbReference type="RefSeq" id="WP_184677399.1">
    <property type="nucleotide sequence ID" value="NZ_JACHGY010000001.1"/>
</dbReference>
<dbReference type="InterPro" id="IPR050738">
    <property type="entry name" value="Sulfatase"/>
</dbReference>
<evidence type="ECO:0000256" key="1">
    <source>
        <dbReference type="ARBA" id="ARBA00008779"/>
    </source>
</evidence>
<evidence type="ECO:0000259" key="3">
    <source>
        <dbReference type="Pfam" id="PF00884"/>
    </source>
</evidence>
<dbReference type="Pfam" id="PF00884">
    <property type="entry name" value="Sulfatase"/>
    <property type="match status" value="1"/>
</dbReference>
<dbReference type="EMBL" id="JACHGY010000001">
    <property type="protein sequence ID" value="MBB6429839.1"/>
    <property type="molecule type" value="Genomic_DNA"/>
</dbReference>
<comment type="similarity">
    <text evidence="1">Belongs to the sulfatase family.</text>
</comment>
<name>A0A7X0LKG9_9BACT</name>
<dbReference type="PANTHER" id="PTHR42693">
    <property type="entry name" value="ARYLSULFATASE FAMILY MEMBER"/>
    <property type="match status" value="1"/>
</dbReference>
<comment type="caution">
    <text evidence="4">The sequence shown here is derived from an EMBL/GenBank/DDBJ whole genome shotgun (WGS) entry which is preliminary data.</text>
</comment>
<reference evidence="4 5" key="1">
    <citation type="submission" date="2020-08" db="EMBL/GenBank/DDBJ databases">
        <title>Genomic Encyclopedia of Type Strains, Phase IV (KMG-IV): sequencing the most valuable type-strain genomes for metagenomic binning, comparative biology and taxonomic classification.</title>
        <authorList>
            <person name="Goeker M."/>
        </authorList>
    </citation>
    <scope>NUCLEOTIDE SEQUENCE [LARGE SCALE GENOMIC DNA]</scope>
    <source>
        <strain evidence="4 5">DSM 103725</strain>
    </source>
</reference>
<accession>A0A7X0LKG9</accession>